<dbReference type="FunFam" id="3.40.50.2000:FF:000051">
    <property type="entry name" value="Glycosyltransferase"/>
    <property type="match status" value="1"/>
</dbReference>
<name>A0ABD2Z540_9GENT</name>
<dbReference type="AlphaFoldDB" id="A0ABD2Z540"/>
<evidence type="ECO:0000256" key="3">
    <source>
        <dbReference type="ARBA" id="ARBA00022679"/>
    </source>
</evidence>
<comment type="similarity">
    <text evidence="1 4">Belongs to the UDP-glycosyltransferase family.</text>
</comment>
<comment type="caution">
    <text evidence="6">The sequence shown here is derived from an EMBL/GenBank/DDBJ whole genome shotgun (WGS) entry which is preliminary data.</text>
</comment>
<gene>
    <name evidence="6" type="ORF">ACH5RR_027323</name>
</gene>
<reference evidence="6 7" key="1">
    <citation type="submission" date="2024-11" db="EMBL/GenBank/DDBJ databases">
        <title>A near-complete genome assembly of Cinchona calisaya.</title>
        <authorList>
            <person name="Lian D.C."/>
            <person name="Zhao X.W."/>
            <person name="Wei L."/>
        </authorList>
    </citation>
    <scope>NUCLEOTIDE SEQUENCE [LARGE SCALE GENOMIC DNA]</scope>
    <source>
        <tissue evidence="6">Nenye</tissue>
    </source>
</reference>
<dbReference type="InterPro" id="IPR002213">
    <property type="entry name" value="UDP_glucos_trans"/>
</dbReference>
<dbReference type="InterPro" id="IPR035595">
    <property type="entry name" value="UDP_glycos_trans_CS"/>
</dbReference>
<dbReference type="EC" id="2.4.1.-" evidence="5"/>
<evidence type="ECO:0000256" key="5">
    <source>
        <dbReference type="RuleBase" id="RU362057"/>
    </source>
</evidence>
<dbReference type="PANTHER" id="PTHR48046">
    <property type="entry name" value="UDP-GLYCOSYLTRANSFERASE 72E1"/>
    <property type="match status" value="1"/>
</dbReference>
<evidence type="ECO:0000313" key="6">
    <source>
        <dbReference type="EMBL" id="KAL3514606.1"/>
    </source>
</evidence>
<dbReference type="PANTHER" id="PTHR48046:SF4">
    <property type="entry name" value="GLYCOSYLTRANSFERASE"/>
    <property type="match status" value="1"/>
</dbReference>
<proteinExistence type="inferred from homology"/>
<sequence>MVVSVEVKMPHVVFIPSPGMGHMIPLFEFAKRLVKNHDILVTFLVITTEASAAQNQYFQSPDIPSGIRIINIPQVDLSNVVDDDTTVLARLCINVQESLKPLKSILIEINPNVVIVDLFTTQAIDLARELSISVYSFYTASAGLLTFSLYLPTLDSEVEGEFVDLLEPVKVPGTRPLRVEDLLDQVRNRKIDEYKWFLFHTNRLNLTDGIFENSWEGLEPLSLKAVRENEFYKSIKTPPVYPIGPLIKPGEYITEKDKEIFVWLDIQPPDSVLFVAFGSGGTLTREQLTELVLGLEMSEQRFILVARMPSDASSVAAFFNVGNDQNDPSVYLPEGFVERTEGVGLIVPSWAPQTAILGHASTGAFLSHCGWNSTLESLSNGVPIMAWPLYSEQKMNATLLTEEVGVAIKPEVEAGKKVIGRKEIERVVRVIMEGEEGKIMRRKAKELKESAEKALRFGGSSYNSVSHVVDVWTSTI</sequence>
<dbReference type="EMBL" id="JBJUIK010000011">
    <property type="protein sequence ID" value="KAL3514606.1"/>
    <property type="molecule type" value="Genomic_DNA"/>
</dbReference>
<dbReference type="Proteomes" id="UP001630127">
    <property type="component" value="Unassembled WGS sequence"/>
</dbReference>
<dbReference type="Pfam" id="PF00201">
    <property type="entry name" value="UDPGT"/>
    <property type="match status" value="1"/>
</dbReference>
<keyword evidence="2 4" id="KW-0328">Glycosyltransferase</keyword>
<dbReference type="SUPFAM" id="SSF53756">
    <property type="entry name" value="UDP-Glycosyltransferase/glycogen phosphorylase"/>
    <property type="match status" value="1"/>
</dbReference>
<dbReference type="PROSITE" id="PS00375">
    <property type="entry name" value="UDPGT"/>
    <property type="match status" value="1"/>
</dbReference>
<evidence type="ECO:0000313" key="7">
    <source>
        <dbReference type="Proteomes" id="UP001630127"/>
    </source>
</evidence>
<evidence type="ECO:0000256" key="1">
    <source>
        <dbReference type="ARBA" id="ARBA00009995"/>
    </source>
</evidence>
<evidence type="ECO:0000256" key="2">
    <source>
        <dbReference type="ARBA" id="ARBA00022676"/>
    </source>
</evidence>
<keyword evidence="7" id="KW-1185">Reference proteome</keyword>
<accession>A0ABD2Z540</accession>
<dbReference type="Gene3D" id="3.40.50.2000">
    <property type="entry name" value="Glycogen Phosphorylase B"/>
    <property type="match status" value="2"/>
</dbReference>
<organism evidence="6 7">
    <name type="scientific">Cinchona calisaya</name>
    <dbReference type="NCBI Taxonomy" id="153742"/>
    <lineage>
        <taxon>Eukaryota</taxon>
        <taxon>Viridiplantae</taxon>
        <taxon>Streptophyta</taxon>
        <taxon>Embryophyta</taxon>
        <taxon>Tracheophyta</taxon>
        <taxon>Spermatophyta</taxon>
        <taxon>Magnoliopsida</taxon>
        <taxon>eudicotyledons</taxon>
        <taxon>Gunneridae</taxon>
        <taxon>Pentapetalae</taxon>
        <taxon>asterids</taxon>
        <taxon>lamiids</taxon>
        <taxon>Gentianales</taxon>
        <taxon>Rubiaceae</taxon>
        <taxon>Cinchonoideae</taxon>
        <taxon>Cinchoneae</taxon>
        <taxon>Cinchona</taxon>
    </lineage>
</organism>
<evidence type="ECO:0000256" key="4">
    <source>
        <dbReference type="RuleBase" id="RU003718"/>
    </source>
</evidence>
<keyword evidence="3 4" id="KW-0808">Transferase</keyword>
<dbReference type="GO" id="GO:0016757">
    <property type="term" value="F:glycosyltransferase activity"/>
    <property type="evidence" value="ECO:0007669"/>
    <property type="project" value="UniProtKB-KW"/>
</dbReference>
<dbReference type="CDD" id="cd03784">
    <property type="entry name" value="GT1_Gtf-like"/>
    <property type="match status" value="1"/>
</dbReference>
<protein>
    <recommendedName>
        <fullName evidence="5">Glycosyltransferase</fullName>
        <ecNumber evidence="5">2.4.1.-</ecNumber>
    </recommendedName>
</protein>